<dbReference type="CDD" id="cd01205">
    <property type="entry name" value="EVH1_WASP-like"/>
    <property type="match status" value="1"/>
</dbReference>
<dbReference type="GO" id="GO:0003779">
    <property type="term" value="F:actin binding"/>
    <property type="evidence" value="ECO:0007669"/>
    <property type="project" value="InterPro"/>
</dbReference>
<dbReference type="GO" id="GO:0007015">
    <property type="term" value="P:actin filament organization"/>
    <property type="evidence" value="ECO:0007669"/>
    <property type="project" value="InterPro"/>
</dbReference>
<proteinExistence type="predicted"/>
<dbReference type="Gene3D" id="3.90.810.10">
    <property type="entry name" value="CRIB domain"/>
    <property type="match status" value="1"/>
</dbReference>
<dbReference type="GO" id="GO:0005634">
    <property type="term" value="C:nucleus"/>
    <property type="evidence" value="ECO:0007669"/>
    <property type="project" value="UniProtKB-SubCell"/>
</dbReference>
<organism evidence="12 13">
    <name type="scientific">Brassicogethes aeneus</name>
    <name type="common">Rape pollen beetle</name>
    <name type="synonym">Meligethes aeneus</name>
    <dbReference type="NCBI Taxonomy" id="1431903"/>
    <lineage>
        <taxon>Eukaryota</taxon>
        <taxon>Metazoa</taxon>
        <taxon>Ecdysozoa</taxon>
        <taxon>Arthropoda</taxon>
        <taxon>Hexapoda</taxon>
        <taxon>Insecta</taxon>
        <taxon>Pterygota</taxon>
        <taxon>Neoptera</taxon>
        <taxon>Endopterygota</taxon>
        <taxon>Coleoptera</taxon>
        <taxon>Polyphaga</taxon>
        <taxon>Cucujiformia</taxon>
        <taxon>Nitidulidae</taxon>
        <taxon>Meligethinae</taxon>
        <taxon>Brassicogethes</taxon>
    </lineage>
</organism>
<evidence type="ECO:0000313" key="13">
    <source>
        <dbReference type="Proteomes" id="UP001154078"/>
    </source>
</evidence>
<dbReference type="OrthoDB" id="8963340at2759"/>
<name>A0A9P0B8H1_BRAAE</name>
<dbReference type="InterPro" id="IPR036936">
    <property type="entry name" value="CRIB_dom_sf"/>
</dbReference>
<protein>
    <recommendedName>
        <fullName evidence="14">Neural Wiskott-Aldrich syndrome protein</fullName>
    </recommendedName>
</protein>
<dbReference type="Pfam" id="PF00568">
    <property type="entry name" value="WH1"/>
    <property type="match status" value="1"/>
</dbReference>
<dbReference type="Pfam" id="PF00786">
    <property type="entry name" value="PBD"/>
    <property type="match status" value="1"/>
</dbReference>
<feature type="region of interest" description="Disordered" evidence="8">
    <location>
        <begin position="419"/>
        <end position="441"/>
    </location>
</feature>
<evidence type="ECO:0000256" key="6">
    <source>
        <dbReference type="ARBA" id="ARBA00023212"/>
    </source>
</evidence>
<feature type="region of interest" description="Disordered" evidence="8">
    <location>
        <begin position="246"/>
        <end position="346"/>
    </location>
</feature>
<comment type="subcellular location">
    <subcellularLocation>
        <location evidence="2">Cytoplasm</location>
        <location evidence="2">Cytoskeleton</location>
    </subcellularLocation>
    <subcellularLocation>
        <location evidence="1">Nucleus</location>
    </subcellularLocation>
</comment>
<dbReference type="InterPro" id="IPR000095">
    <property type="entry name" value="CRIB_dom"/>
</dbReference>
<feature type="region of interest" description="Disordered" evidence="8">
    <location>
        <begin position="381"/>
        <end position="406"/>
    </location>
</feature>
<dbReference type="EMBL" id="OV121136">
    <property type="protein sequence ID" value="CAH0557278.1"/>
    <property type="molecule type" value="Genomic_DNA"/>
</dbReference>
<feature type="compositionally biased region" description="Low complexity" evidence="8">
    <location>
        <begin position="142"/>
        <end position="159"/>
    </location>
</feature>
<dbReference type="SUPFAM" id="SSF50729">
    <property type="entry name" value="PH domain-like"/>
    <property type="match status" value="1"/>
</dbReference>
<evidence type="ECO:0000256" key="2">
    <source>
        <dbReference type="ARBA" id="ARBA00004245"/>
    </source>
</evidence>
<dbReference type="Gene3D" id="6.10.280.150">
    <property type="match status" value="1"/>
</dbReference>
<feature type="domain" description="WH2" evidence="11">
    <location>
        <begin position="369"/>
        <end position="386"/>
    </location>
</feature>
<reference evidence="12" key="1">
    <citation type="submission" date="2021-12" db="EMBL/GenBank/DDBJ databases">
        <authorList>
            <person name="King R."/>
        </authorList>
    </citation>
    <scope>NUCLEOTIDE SEQUENCE</scope>
</reference>
<dbReference type="Proteomes" id="UP001154078">
    <property type="component" value="Chromosome 5"/>
</dbReference>
<dbReference type="SMART" id="SM00461">
    <property type="entry name" value="WH1"/>
    <property type="match status" value="1"/>
</dbReference>
<evidence type="ECO:0000256" key="7">
    <source>
        <dbReference type="ARBA" id="ARBA00023242"/>
    </source>
</evidence>
<evidence type="ECO:0008006" key="14">
    <source>
        <dbReference type="Google" id="ProtNLM"/>
    </source>
</evidence>
<evidence type="ECO:0000259" key="9">
    <source>
        <dbReference type="PROSITE" id="PS50108"/>
    </source>
</evidence>
<dbReference type="SMART" id="SM00246">
    <property type="entry name" value="WH2"/>
    <property type="match status" value="2"/>
</dbReference>
<accession>A0A9P0B8H1</accession>
<keyword evidence="6" id="KW-0206">Cytoskeleton</keyword>
<feature type="domain" description="CRIB" evidence="9">
    <location>
        <begin position="183"/>
        <end position="196"/>
    </location>
</feature>
<sequence>MPEQIQSQNSSLLSLEENQMVLKLLGNRCQSLATAVVQLYYTEYPHNEWIKRFSGILCFVKDNTKKNYFFRLHCLVKNLQVWEQEMYENMSYMESTKFLHVFEGDESLIAFNFASKEEANTFYNAVNKKIELRKKRSEKRSLNSSVQNNNSSNTFPNYNNKKEAYASNKHLKKRGKILTKADIGTPTDFKHISHVGWNQDSGFDIDTEDQQLKTFFDKAGVSEKQLQDKDTREFIYDFINKHGGREAVEETNKSRKAPMPPTMASVPPVPPRGSQKPPHVRVAPPPPPSRPPPIQKERTEIPPPPIMNNNAANISAPPPPPPPMDFPTQMDGNIPPPPPLTLMDSIRNGANLKPCEERVISAAAPQEDGRNALLDQIRKGITLKRPEERELPSKVPPQKPASDGCDLAGALQRALAERKLALTQSEDDDDDDDSNDEEWSD</sequence>
<dbReference type="PROSITE" id="PS50229">
    <property type="entry name" value="WH1"/>
    <property type="match status" value="1"/>
</dbReference>
<keyword evidence="3" id="KW-0963">Cytoplasm</keyword>
<dbReference type="AlphaFoldDB" id="A0A9P0B8H1"/>
<dbReference type="InterPro" id="IPR003124">
    <property type="entry name" value="WH2_dom"/>
</dbReference>
<feature type="compositionally biased region" description="Pro residues" evidence="8">
    <location>
        <begin position="316"/>
        <end position="325"/>
    </location>
</feature>
<dbReference type="PROSITE" id="PS51082">
    <property type="entry name" value="WH2"/>
    <property type="match status" value="1"/>
</dbReference>
<evidence type="ECO:0000259" key="10">
    <source>
        <dbReference type="PROSITE" id="PS50229"/>
    </source>
</evidence>
<dbReference type="InterPro" id="IPR011993">
    <property type="entry name" value="PH-like_dom_sf"/>
</dbReference>
<dbReference type="InterPro" id="IPR000697">
    <property type="entry name" value="WH1/EVH1_dom"/>
</dbReference>
<dbReference type="FunFam" id="3.90.810.10:FF:000003">
    <property type="entry name" value="Neural Wiskott-Aldrich syndrome protein-like"/>
    <property type="match status" value="1"/>
</dbReference>
<evidence type="ECO:0000313" key="12">
    <source>
        <dbReference type="EMBL" id="CAH0557278.1"/>
    </source>
</evidence>
<evidence type="ECO:0000256" key="3">
    <source>
        <dbReference type="ARBA" id="ARBA00022490"/>
    </source>
</evidence>
<keyword evidence="4" id="KW-0597">Phosphoprotein</keyword>
<dbReference type="CDD" id="cd00132">
    <property type="entry name" value="CRIB"/>
    <property type="match status" value="1"/>
</dbReference>
<feature type="domain" description="WH1" evidence="10">
    <location>
        <begin position="24"/>
        <end position="133"/>
    </location>
</feature>
<evidence type="ECO:0000256" key="1">
    <source>
        <dbReference type="ARBA" id="ARBA00004123"/>
    </source>
</evidence>
<gene>
    <name evidence="12" type="ORF">MELIAE_LOCUS8034</name>
</gene>
<dbReference type="SMART" id="SM00285">
    <property type="entry name" value="PBD"/>
    <property type="match status" value="1"/>
</dbReference>
<dbReference type="Pfam" id="PF02205">
    <property type="entry name" value="WH2"/>
    <property type="match status" value="1"/>
</dbReference>
<evidence type="ECO:0000259" key="11">
    <source>
        <dbReference type="PROSITE" id="PS51082"/>
    </source>
</evidence>
<keyword evidence="7" id="KW-0539">Nucleus</keyword>
<dbReference type="GO" id="GO:0005856">
    <property type="term" value="C:cytoskeleton"/>
    <property type="evidence" value="ECO:0007669"/>
    <property type="project" value="UniProtKB-SubCell"/>
</dbReference>
<feature type="compositionally biased region" description="Pro residues" evidence="8">
    <location>
        <begin position="283"/>
        <end position="294"/>
    </location>
</feature>
<dbReference type="InterPro" id="IPR011026">
    <property type="entry name" value="WAS_C"/>
</dbReference>
<dbReference type="SUPFAM" id="SSF47912">
    <property type="entry name" value="Wiscott-Aldrich syndrome protein, WASP, C-terminal domain"/>
    <property type="match status" value="1"/>
</dbReference>
<evidence type="ECO:0000256" key="4">
    <source>
        <dbReference type="ARBA" id="ARBA00022553"/>
    </source>
</evidence>
<feature type="region of interest" description="Disordered" evidence="8">
    <location>
        <begin position="137"/>
        <end position="160"/>
    </location>
</feature>
<keyword evidence="5" id="KW-0677">Repeat</keyword>
<dbReference type="InterPro" id="IPR033927">
    <property type="entry name" value="WASPfam_EVH1"/>
</dbReference>
<dbReference type="PROSITE" id="PS50108">
    <property type="entry name" value="CRIB"/>
    <property type="match status" value="1"/>
</dbReference>
<dbReference type="PANTHER" id="PTHR11202:SF36">
    <property type="entry name" value="ACTIN NUCLEATION-PROMOTING FACTOR WASL"/>
    <property type="match status" value="1"/>
</dbReference>
<evidence type="ECO:0000256" key="8">
    <source>
        <dbReference type="SAM" id="MobiDB-lite"/>
    </source>
</evidence>
<dbReference type="PANTHER" id="PTHR11202">
    <property type="entry name" value="SPROUTY-RELATED, EVH1 DOMAIN-CONTAINING PROTEIN FAMILY MEMBER"/>
    <property type="match status" value="1"/>
</dbReference>
<dbReference type="Gene3D" id="2.30.29.30">
    <property type="entry name" value="Pleckstrin-homology domain (PH domain)/Phosphotyrosine-binding domain (PTB)"/>
    <property type="match status" value="1"/>
</dbReference>
<feature type="compositionally biased region" description="Acidic residues" evidence="8">
    <location>
        <begin position="425"/>
        <end position="441"/>
    </location>
</feature>
<dbReference type="FunFam" id="2.30.29.30:FF:000130">
    <property type="entry name" value="neural Wiskott-Aldrich syndrome protein"/>
    <property type="match status" value="1"/>
</dbReference>
<evidence type="ECO:0000256" key="5">
    <source>
        <dbReference type="ARBA" id="ARBA00022737"/>
    </source>
</evidence>
<keyword evidence="13" id="KW-1185">Reference proteome</keyword>